<gene>
    <name evidence="1" type="ORF">PYW08_002019</name>
</gene>
<keyword evidence="2" id="KW-1185">Reference proteome</keyword>
<comment type="caution">
    <text evidence="1">The sequence shown here is derived from an EMBL/GenBank/DDBJ whole genome shotgun (WGS) entry which is preliminary data.</text>
</comment>
<name>A0ACC2R0K5_9NEOP</name>
<dbReference type="EMBL" id="CM056788">
    <property type="protein sequence ID" value="KAJ8730606.1"/>
    <property type="molecule type" value="Genomic_DNA"/>
</dbReference>
<dbReference type="Proteomes" id="UP001231649">
    <property type="component" value="Chromosome 12"/>
</dbReference>
<evidence type="ECO:0000313" key="2">
    <source>
        <dbReference type="Proteomes" id="UP001231649"/>
    </source>
</evidence>
<protein>
    <submittedName>
        <fullName evidence="1">Uncharacterized protein</fullName>
    </submittedName>
</protein>
<proteinExistence type="predicted"/>
<evidence type="ECO:0000313" key="1">
    <source>
        <dbReference type="EMBL" id="KAJ8730606.1"/>
    </source>
</evidence>
<organism evidence="1 2">
    <name type="scientific">Mythimna loreyi</name>
    <dbReference type="NCBI Taxonomy" id="667449"/>
    <lineage>
        <taxon>Eukaryota</taxon>
        <taxon>Metazoa</taxon>
        <taxon>Ecdysozoa</taxon>
        <taxon>Arthropoda</taxon>
        <taxon>Hexapoda</taxon>
        <taxon>Insecta</taxon>
        <taxon>Pterygota</taxon>
        <taxon>Neoptera</taxon>
        <taxon>Endopterygota</taxon>
        <taxon>Lepidoptera</taxon>
        <taxon>Glossata</taxon>
        <taxon>Ditrysia</taxon>
        <taxon>Noctuoidea</taxon>
        <taxon>Noctuidae</taxon>
        <taxon>Noctuinae</taxon>
        <taxon>Hadenini</taxon>
        <taxon>Mythimna</taxon>
    </lineage>
</organism>
<accession>A0ACC2R0K5</accession>
<reference evidence="1" key="1">
    <citation type="submission" date="2023-03" db="EMBL/GenBank/DDBJ databases">
        <title>Chromosome-level genomes of two armyworms, Mythimna separata and Mythimna loreyi, provide insights into the biosynthesis and reception of sex pheromones.</title>
        <authorList>
            <person name="Zhao H."/>
        </authorList>
    </citation>
    <scope>NUCLEOTIDE SEQUENCE</scope>
    <source>
        <strain evidence="1">BeijingLab</strain>
    </source>
</reference>
<sequence length="166" mass="19163">MYRFVILSFVVSALLAIPLDKKQCGRVFYPNAMRCCQNNSETVYKLIITDDVIECFQVSKDPVSCEREICIAKKKGFATDDDKIDKAKLEELMTRDLESDAELLEDVKLKCLDGDFEAYALPEFCSFMKMRYCVSTQILNHCLEWNKNVECQETKRLIAECVKIIT</sequence>